<feature type="transmembrane region" description="Helical" evidence="1">
    <location>
        <begin position="145"/>
        <end position="171"/>
    </location>
</feature>
<proteinExistence type="predicted"/>
<accession>D6GTI7</accession>
<keyword evidence="1" id="KW-1133">Transmembrane helix</keyword>
<dbReference type="OrthoDB" id="2209713at2"/>
<dbReference type="eggNOG" id="ENOG502ZK2G">
    <property type="taxonomic scope" value="Bacteria"/>
</dbReference>
<reference evidence="3" key="1">
    <citation type="submission" date="2010-12" db="EMBL/GenBank/DDBJ databases">
        <title>The genome sequence of Filifactor alocis strain ATCC 35896.</title>
        <authorList>
            <consortium name="The Broad Institute Genome Sequencing Platform"/>
            <person name="Ward D."/>
            <person name="Earl A."/>
            <person name="Feldgarden M."/>
            <person name="Young S.K."/>
            <person name="Gargeya S."/>
            <person name="Zeng Q."/>
            <person name="Alvarado L."/>
            <person name="Berlin A."/>
            <person name="Bochicchio J."/>
            <person name="Chapman S.B."/>
            <person name="Chen Z."/>
            <person name="Freedman E."/>
            <person name="Gellesch M."/>
            <person name="Goldberg J."/>
            <person name="Griggs A."/>
            <person name="Gujja S."/>
            <person name="Heilman E."/>
            <person name="Heiman D."/>
            <person name="Howarth C."/>
            <person name="Mehta T."/>
            <person name="Neiman D."/>
            <person name="Pearson M."/>
            <person name="Roberts A."/>
            <person name="Saif S."/>
            <person name="Shea T."/>
            <person name="Shenoy N."/>
            <person name="Sisk P."/>
            <person name="Stolte C."/>
            <person name="Sykes S."/>
            <person name="White J."/>
            <person name="Yandava C."/>
            <person name="Izard J."/>
            <person name="Blanton J.M."/>
            <person name="Baranova O.V."/>
            <person name="Tanner A.C."/>
            <person name="Dewhirst F.E."/>
            <person name="Haas B."/>
            <person name="Nusbaum C."/>
            <person name="Birren B."/>
        </authorList>
    </citation>
    <scope>NUCLEOTIDE SEQUENCE [LARGE SCALE GENOMIC DNA]</scope>
    <source>
        <strain evidence="3">ATCC 35896 / D40 B5</strain>
    </source>
</reference>
<dbReference type="RefSeq" id="WP_014262515.1">
    <property type="nucleotide sequence ID" value="NC_016630.1"/>
</dbReference>
<name>D6GTI7_FILAD</name>
<keyword evidence="1" id="KW-0812">Transmembrane</keyword>
<dbReference type="KEGG" id="faa:HMPREF0389_01425"/>
<evidence type="ECO:0000313" key="3">
    <source>
        <dbReference type="Proteomes" id="UP000007468"/>
    </source>
</evidence>
<dbReference type="PATRIC" id="fig|546269.5.peg.923"/>
<evidence type="ECO:0000313" key="2">
    <source>
        <dbReference type="EMBL" id="EFE27794.1"/>
    </source>
</evidence>
<sequence>MKSFVIGVGFFLAMFLAMIFTLSLYIRLLIAVKHNKDVPSWMYKLGKGMNITRMRGINSEMGLARERDFTDKSALKDVHLYLFGVVISNIVLYYVFYGRCLQNDMVKVWLSAEFVIGLSMIMVYLRNLLLSSFSSKFRKNIYNKFYSTAASAVIGMFFISIVICMLSITLIGMPVKAPTVEVGNSKIVIGHTMVDELLSNGFTFTGKTADDMIVNKRDSHIYYGETVELLKDGKSYGYVNVTPRYEDEAKLKDCVITYFGISSQSETFVDIKICDKTISQLSLHDFENTDMKDIFSLTPISYREGKGYRQFSLRMQTYPHILWKSYTIETTFSDEYHANQFEVFAQHSLWE</sequence>
<dbReference type="EMBL" id="CP002390">
    <property type="protein sequence ID" value="EFE27794.1"/>
    <property type="molecule type" value="Genomic_DNA"/>
</dbReference>
<keyword evidence="3" id="KW-1185">Reference proteome</keyword>
<feature type="transmembrane region" description="Helical" evidence="1">
    <location>
        <begin position="78"/>
        <end position="96"/>
    </location>
</feature>
<dbReference type="AlphaFoldDB" id="D6GTI7"/>
<protein>
    <submittedName>
        <fullName evidence="2">Uncharacterized protein</fullName>
    </submittedName>
</protein>
<feature type="transmembrane region" description="Helical" evidence="1">
    <location>
        <begin position="108"/>
        <end position="125"/>
    </location>
</feature>
<feature type="transmembrane region" description="Helical" evidence="1">
    <location>
        <begin position="6"/>
        <end position="26"/>
    </location>
</feature>
<dbReference type="Proteomes" id="UP000007468">
    <property type="component" value="Chromosome"/>
</dbReference>
<evidence type="ECO:0000256" key="1">
    <source>
        <dbReference type="SAM" id="Phobius"/>
    </source>
</evidence>
<organism evidence="2 3">
    <name type="scientific">Filifactor alocis (strain ATCC 35896 / CCUG 47790 / D40 B5)</name>
    <name type="common">Fusobacterium alocis</name>
    <dbReference type="NCBI Taxonomy" id="546269"/>
    <lineage>
        <taxon>Bacteria</taxon>
        <taxon>Bacillati</taxon>
        <taxon>Bacillota</taxon>
        <taxon>Clostridia</taxon>
        <taxon>Peptostreptococcales</taxon>
        <taxon>Filifactoraceae</taxon>
        <taxon>Filifactor</taxon>
    </lineage>
</organism>
<keyword evidence="1" id="KW-0472">Membrane</keyword>
<gene>
    <name evidence="2" type="ordered locus">HMPREF0389_01425</name>
</gene>